<dbReference type="PROSITE" id="PS50056">
    <property type="entry name" value="TYR_PHOSPHATASE_2"/>
    <property type="match status" value="1"/>
</dbReference>
<accession>A0AA38H029</accession>
<dbReference type="Proteomes" id="UP001164286">
    <property type="component" value="Unassembled WGS sequence"/>
</dbReference>
<dbReference type="PANTHER" id="PTHR46377">
    <property type="entry name" value="DUAL SPECIFICITY PROTEIN PHOSPHATASE 19"/>
    <property type="match status" value="1"/>
</dbReference>
<name>A0AA38H029_9TREE</name>
<dbReference type="EMBL" id="JAKWFO010000014">
    <property type="protein sequence ID" value="KAI9632208.1"/>
    <property type="molecule type" value="Genomic_DNA"/>
</dbReference>
<dbReference type="PROSITE" id="PS50054">
    <property type="entry name" value="TYR_PHOSPHATASE_DUAL"/>
    <property type="match status" value="1"/>
</dbReference>
<evidence type="ECO:0000259" key="1">
    <source>
        <dbReference type="PROSITE" id="PS50054"/>
    </source>
</evidence>
<dbReference type="GeneID" id="77730332"/>
<dbReference type="PRINTS" id="PR01908">
    <property type="entry name" value="ADSPHPHTASE"/>
</dbReference>
<dbReference type="RefSeq" id="XP_052941985.1">
    <property type="nucleotide sequence ID" value="XM_053091127.1"/>
</dbReference>
<proteinExistence type="predicted"/>
<keyword evidence="4" id="KW-1185">Reference proteome</keyword>
<dbReference type="InterPro" id="IPR029021">
    <property type="entry name" value="Prot-tyrosine_phosphatase-like"/>
</dbReference>
<evidence type="ECO:0000313" key="3">
    <source>
        <dbReference type="EMBL" id="KAI9632208.1"/>
    </source>
</evidence>
<sequence length="312" mass="33902">MPSSFTPLAQITPSLYLSDHAAASSLPALEAAGITHIVNVAAGCPNAHPDRIRYLTIGCRDRGYEVLSLYFGEVAGFVAKAEATRVWAADGDQVASGAGEERRKEIRDGRRPGRTLIHCQFGISRSVTFVLSTLMLNYGHSLASALALVRSVREEAEPNPGFMRQLRELDGSSTAEDGAEYPTAADKAVATLCSAYSVNYLPGGQLADLTRGAVKAIRDVSEGMGRMDTLIRAWQTTCENYATRSDRDERARRAFGRMWREAIEGEVVSKEETGRALVEMKEGEGWEDVKVDVPLAEGFLGVLWGDLGLDED</sequence>
<dbReference type="GO" id="GO:0005737">
    <property type="term" value="C:cytoplasm"/>
    <property type="evidence" value="ECO:0007669"/>
    <property type="project" value="TreeGrafter"/>
</dbReference>
<dbReference type="GO" id="GO:0008579">
    <property type="term" value="F:JUN kinase phosphatase activity"/>
    <property type="evidence" value="ECO:0007669"/>
    <property type="project" value="TreeGrafter"/>
</dbReference>
<gene>
    <name evidence="3" type="ORF">MKK02DRAFT_40508</name>
</gene>
<dbReference type="AlphaFoldDB" id="A0AA38H029"/>
<dbReference type="SMART" id="SM00195">
    <property type="entry name" value="DSPc"/>
    <property type="match status" value="1"/>
</dbReference>
<evidence type="ECO:0000259" key="2">
    <source>
        <dbReference type="PROSITE" id="PS50056"/>
    </source>
</evidence>
<comment type="caution">
    <text evidence="3">The sequence shown here is derived from an EMBL/GenBank/DDBJ whole genome shotgun (WGS) entry which is preliminary data.</text>
</comment>
<evidence type="ECO:0000313" key="4">
    <source>
        <dbReference type="Proteomes" id="UP001164286"/>
    </source>
</evidence>
<protein>
    <submittedName>
        <fullName evidence="3">Protein-tyrosine phosphatase-like protein</fullName>
    </submittedName>
</protein>
<dbReference type="CDD" id="cd14498">
    <property type="entry name" value="DSP"/>
    <property type="match status" value="1"/>
</dbReference>
<dbReference type="InterPro" id="IPR000387">
    <property type="entry name" value="Tyr_Pase_dom"/>
</dbReference>
<organism evidence="3 4">
    <name type="scientific">Dioszegia hungarica</name>
    <dbReference type="NCBI Taxonomy" id="4972"/>
    <lineage>
        <taxon>Eukaryota</taxon>
        <taxon>Fungi</taxon>
        <taxon>Dikarya</taxon>
        <taxon>Basidiomycota</taxon>
        <taxon>Agaricomycotina</taxon>
        <taxon>Tremellomycetes</taxon>
        <taxon>Tremellales</taxon>
        <taxon>Bulleribasidiaceae</taxon>
        <taxon>Dioszegia</taxon>
    </lineage>
</organism>
<feature type="domain" description="Tyrosine-protein phosphatase" evidence="1">
    <location>
        <begin position="6"/>
        <end position="175"/>
    </location>
</feature>
<feature type="domain" description="Tyrosine specific protein phosphatases" evidence="2">
    <location>
        <begin position="92"/>
        <end position="153"/>
    </location>
</feature>
<dbReference type="InterPro" id="IPR020422">
    <property type="entry name" value="TYR_PHOSPHATASE_DUAL_dom"/>
</dbReference>
<reference evidence="3" key="1">
    <citation type="journal article" date="2022" name="G3 (Bethesda)">
        <title>High quality genome of the basidiomycete yeast Dioszegia hungarica PDD-24b-2 isolated from cloud water.</title>
        <authorList>
            <person name="Jarrige D."/>
            <person name="Haridas S."/>
            <person name="Bleykasten-Grosshans C."/>
            <person name="Joly M."/>
            <person name="Nadalig T."/>
            <person name="Sancelme M."/>
            <person name="Vuilleumier S."/>
            <person name="Grigoriev I.V."/>
            <person name="Amato P."/>
            <person name="Bringel F."/>
        </authorList>
    </citation>
    <scope>NUCLEOTIDE SEQUENCE</scope>
    <source>
        <strain evidence="3">PDD-24b-2</strain>
    </source>
</reference>
<dbReference type="Gene3D" id="3.90.190.10">
    <property type="entry name" value="Protein tyrosine phosphatase superfamily"/>
    <property type="match status" value="1"/>
</dbReference>
<dbReference type="PANTHER" id="PTHR46377:SF1">
    <property type="entry name" value="DUAL SPECIFICITY PROTEIN PHOSPHATASE 19"/>
    <property type="match status" value="1"/>
</dbReference>
<dbReference type="SUPFAM" id="SSF52799">
    <property type="entry name" value="(Phosphotyrosine protein) phosphatases II"/>
    <property type="match status" value="1"/>
</dbReference>
<dbReference type="Pfam" id="PF00782">
    <property type="entry name" value="DSPc"/>
    <property type="match status" value="1"/>
</dbReference>
<dbReference type="InterPro" id="IPR000340">
    <property type="entry name" value="Dual-sp_phosphatase_cat-dom"/>
</dbReference>